<evidence type="ECO:0000313" key="2">
    <source>
        <dbReference type="Proteomes" id="UP001283341"/>
    </source>
</evidence>
<comment type="caution">
    <text evidence="1">The sequence shown here is derived from an EMBL/GenBank/DDBJ whole genome shotgun (WGS) entry which is preliminary data.</text>
</comment>
<sequence>MRIPKHPNIVPFDALVVDKLDGVDRVVGFTTRFIPGGNLDENKTRVFKLKYLEQLISTVDYLNLTLGIVHGDTCPLEPPGRPRKRLGRFWWRIGKKRRSTGSKSGRR</sequence>
<reference evidence="1" key="2">
    <citation type="submission" date="2023-06" db="EMBL/GenBank/DDBJ databases">
        <authorList>
            <consortium name="Lawrence Berkeley National Laboratory"/>
            <person name="Haridas S."/>
            <person name="Hensen N."/>
            <person name="Bonometti L."/>
            <person name="Westerberg I."/>
            <person name="Brannstrom I.O."/>
            <person name="Guillou S."/>
            <person name="Cros-Aarteil S."/>
            <person name="Calhoun S."/>
            <person name="Kuo A."/>
            <person name="Mondo S."/>
            <person name="Pangilinan J."/>
            <person name="Riley R."/>
            <person name="Labutti K."/>
            <person name="Andreopoulos B."/>
            <person name="Lipzen A."/>
            <person name="Chen C."/>
            <person name="Yanf M."/>
            <person name="Daum C."/>
            <person name="Ng V."/>
            <person name="Clum A."/>
            <person name="Steindorff A."/>
            <person name="Ohm R."/>
            <person name="Martin F."/>
            <person name="Silar P."/>
            <person name="Natvig D."/>
            <person name="Lalanne C."/>
            <person name="Gautier V."/>
            <person name="Ament-Velasquez S.L."/>
            <person name="Kruys A."/>
            <person name="Hutchinson M.I."/>
            <person name="Powell A.J."/>
            <person name="Barry K."/>
            <person name="Miller A.N."/>
            <person name="Grigoriev I.V."/>
            <person name="Debuchy R."/>
            <person name="Gladieux P."/>
            <person name="Thoren M.H."/>
            <person name="Johannesson H."/>
        </authorList>
    </citation>
    <scope>NUCLEOTIDE SEQUENCE</scope>
    <source>
        <strain evidence="1">CBS 118394</strain>
    </source>
</reference>
<dbReference type="Proteomes" id="UP001283341">
    <property type="component" value="Unassembled WGS sequence"/>
</dbReference>
<dbReference type="InterPro" id="IPR011009">
    <property type="entry name" value="Kinase-like_dom_sf"/>
</dbReference>
<organism evidence="1 2">
    <name type="scientific">Apodospora peruviana</name>
    <dbReference type="NCBI Taxonomy" id="516989"/>
    <lineage>
        <taxon>Eukaryota</taxon>
        <taxon>Fungi</taxon>
        <taxon>Dikarya</taxon>
        <taxon>Ascomycota</taxon>
        <taxon>Pezizomycotina</taxon>
        <taxon>Sordariomycetes</taxon>
        <taxon>Sordariomycetidae</taxon>
        <taxon>Sordariales</taxon>
        <taxon>Lasiosphaeriaceae</taxon>
        <taxon>Apodospora</taxon>
    </lineage>
</organism>
<evidence type="ECO:0000313" key="1">
    <source>
        <dbReference type="EMBL" id="KAK3322924.1"/>
    </source>
</evidence>
<dbReference type="EMBL" id="JAUEDM010000003">
    <property type="protein sequence ID" value="KAK3322924.1"/>
    <property type="molecule type" value="Genomic_DNA"/>
</dbReference>
<proteinExistence type="predicted"/>
<keyword evidence="2" id="KW-1185">Reference proteome</keyword>
<dbReference type="AlphaFoldDB" id="A0AAE0M9H9"/>
<reference evidence="1" key="1">
    <citation type="journal article" date="2023" name="Mol. Phylogenet. Evol.">
        <title>Genome-scale phylogeny and comparative genomics of the fungal order Sordariales.</title>
        <authorList>
            <person name="Hensen N."/>
            <person name="Bonometti L."/>
            <person name="Westerberg I."/>
            <person name="Brannstrom I.O."/>
            <person name="Guillou S."/>
            <person name="Cros-Aarteil S."/>
            <person name="Calhoun S."/>
            <person name="Haridas S."/>
            <person name="Kuo A."/>
            <person name="Mondo S."/>
            <person name="Pangilinan J."/>
            <person name="Riley R."/>
            <person name="LaButti K."/>
            <person name="Andreopoulos B."/>
            <person name="Lipzen A."/>
            <person name="Chen C."/>
            <person name="Yan M."/>
            <person name="Daum C."/>
            <person name="Ng V."/>
            <person name="Clum A."/>
            <person name="Steindorff A."/>
            <person name="Ohm R.A."/>
            <person name="Martin F."/>
            <person name="Silar P."/>
            <person name="Natvig D.O."/>
            <person name="Lalanne C."/>
            <person name="Gautier V."/>
            <person name="Ament-Velasquez S.L."/>
            <person name="Kruys A."/>
            <person name="Hutchinson M.I."/>
            <person name="Powell A.J."/>
            <person name="Barry K."/>
            <person name="Miller A.N."/>
            <person name="Grigoriev I.V."/>
            <person name="Debuchy R."/>
            <person name="Gladieux P."/>
            <person name="Hiltunen Thoren M."/>
            <person name="Johannesson H."/>
        </authorList>
    </citation>
    <scope>NUCLEOTIDE SEQUENCE</scope>
    <source>
        <strain evidence="1">CBS 118394</strain>
    </source>
</reference>
<dbReference type="SUPFAM" id="SSF56112">
    <property type="entry name" value="Protein kinase-like (PK-like)"/>
    <property type="match status" value="1"/>
</dbReference>
<name>A0AAE0M9H9_9PEZI</name>
<protein>
    <submittedName>
        <fullName evidence="1">Uncharacterized protein</fullName>
    </submittedName>
</protein>
<accession>A0AAE0M9H9</accession>
<gene>
    <name evidence="1" type="ORF">B0H66DRAFT_602347</name>
</gene>